<comment type="caution">
    <text evidence="1">The sequence shown here is derived from an EMBL/GenBank/DDBJ whole genome shotgun (WGS) entry which is preliminary data.</text>
</comment>
<protein>
    <submittedName>
        <fullName evidence="1">Uncharacterized protein</fullName>
    </submittedName>
</protein>
<reference evidence="1 2" key="1">
    <citation type="submission" date="2019-04" db="EMBL/GenBank/DDBJ databases">
        <title>Pedobacter sp. RP-3-15 sp. nov., isolated from Arctic soil.</title>
        <authorList>
            <person name="Dahal R.H."/>
            <person name="Kim D.-U."/>
        </authorList>
    </citation>
    <scope>NUCLEOTIDE SEQUENCE [LARGE SCALE GENOMIC DNA]</scope>
    <source>
        <strain evidence="1 2">RP-3-15</strain>
    </source>
</reference>
<keyword evidence="2" id="KW-1185">Reference proteome</keyword>
<sequence length="104" mass="11898">MEKNKETEPFNIRIGYGEKEVTLTILPTNEGYYKVIYFGGILGAVCFDGDDWDLVEPAEVVAGDLPFYEPELKGDRLEIVLNELTVDRIGREIDLYNDEDDDVY</sequence>
<evidence type="ECO:0000313" key="2">
    <source>
        <dbReference type="Proteomes" id="UP000307244"/>
    </source>
</evidence>
<gene>
    <name evidence="1" type="ORF">FA047_02390</name>
</gene>
<dbReference type="OrthoDB" id="770102at2"/>
<proteinExistence type="predicted"/>
<name>A0A4U1CN98_9SPHI</name>
<dbReference type="RefSeq" id="WP_136834382.1">
    <property type="nucleotide sequence ID" value="NZ_SWBQ01000001.1"/>
</dbReference>
<dbReference type="EMBL" id="SWBQ01000001">
    <property type="protein sequence ID" value="TKC08964.1"/>
    <property type="molecule type" value="Genomic_DNA"/>
</dbReference>
<dbReference type="Proteomes" id="UP000307244">
    <property type="component" value="Unassembled WGS sequence"/>
</dbReference>
<evidence type="ECO:0000313" key="1">
    <source>
        <dbReference type="EMBL" id="TKC08964.1"/>
    </source>
</evidence>
<organism evidence="1 2">
    <name type="scientific">Pedobacter frigoris</name>
    <dbReference type="NCBI Taxonomy" id="2571272"/>
    <lineage>
        <taxon>Bacteria</taxon>
        <taxon>Pseudomonadati</taxon>
        <taxon>Bacteroidota</taxon>
        <taxon>Sphingobacteriia</taxon>
        <taxon>Sphingobacteriales</taxon>
        <taxon>Sphingobacteriaceae</taxon>
        <taxon>Pedobacter</taxon>
    </lineage>
</organism>
<accession>A0A4U1CN98</accession>
<dbReference type="AlphaFoldDB" id="A0A4U1CN98"/>